<dbReference type="NCBIfam" id="TIGR03624">
    <property type="entry name" value="putative hydrolase"/>
    <property type="match status" value="1"/>
</dbReference>
<dbReference type="PANTHER" id="PTHR39420">
    <property type="match status" value="1"/>
</dbReference>
<dbReference type="NCBIfam" id="TIGR03883">
    <property type="entry name" value="DUF2342_F420"/>
    <property type="match status" value="1"/>
</dbReference>
<dbReference type="Pfam" id="PF10103">
    <property type="entry name" value="Zincin_2"/>
    <property type="match status" value="1"/>
</dbReference>
<dbReference type="OrthoDB" id="142939at2"/>
<dbReference type="PANTHER" id="PTHR39420:SF1">
    <property type="entry name" value="HYDROLASE"/>
    <property type="match status" value="1"/>
</dbReference>
<keyword evidence="2" id="KW-1185">Reference proteome</keyword>
<evidence type="ECO:0000313" key="2">
    <source>
        <dbReference type="Proteomes" id="UP000179627"/>
    </source>
</evidence>
<dbReference type="Gene3D" id="1.20.150.30">
    <property type="entry name" value="Zincin-like metallopeptidase, N-terminal domain"/>
    <property type="match status" value="1"/>
</dbReference>
<dbReference type="SUPFAM" id="SSF55486">
    <property type="entry name" value="Metalloproteases ('zincins'), catalytic domain"/>
    <property type="match status" value="1"/>
</dbReference>
<sequence length="395" mass="42493">MDAELVDWGLAVATAKKLVRPGPQRSRAEADEIVSELRRLAVVAEGHVQEYTRLVPAGPATPIAVVDRPEWVRSNVAGLRVATAPLMDRLSEQNRGRLSASLGRRVTGIQIGSALAYLAGKVLGQFEIFLPPEEYEEGGSGAGSPLLAKPAAGAAPGSALDAAALAAAVMRPVGRLSLVAPNIAHAEETLNVVPHDFRLWVCLHEQTHRSQFTAVPWLREHLESEITAFIAATDLDPDVLADRVRAAVTALRSAVRDHGPETTSVVEALQTPAQREVLDRLQALMTLLEGHADQVMDAVGPQVVPTVADIRAKFDNRRSGGSPIDRFLRRLLGLDLKMQQYRQGGAFVRAVVAEVGVGGFNHVWQSPQTLPTRPELADPGAWMLRVLGTRPSMSA</sequence>
<dbReference type="AlphaFoldDB" id="A0A1S1Q3C6"/>
<dbReference type="Proteomes" id="UP000179627">
    <property type="component" value="Unassembled WGS sequence"/>
</dbReference>
<gene>
    <name evidence="1" type="ORF">CC117_07645</name>
</gene>
<dbReference type="InterPro" id="IPR022454">
    <property type="entry name" value="CHP03883_F420-assoc"/>
</dbReference>
<dbReference type="EMBL" id="MBLM01000163">
    <property type="protein sequence ID" value="OHV29408.1"/>
    <property type="molecule type" value="Genomic_DNA"/>
</dbReference>
<reference evidence="2" key="1">
    <citation type="submission" date="2016-07" db="EMBL/GenBank/DDBJ databases">
        <title>Sequence Frankia sp. strain CcI1.17.</title>
        <authorList>
            <person name="Ghodhbane-Gtari F."/>
            <person name="Swanson E."/>
            <person name="Gueddou A."/>
            <person name="Morris K."/>
            <person name="Hezbri K."/>
            <person name="Ktari A."/>
            <person name="Nouioui I."/>
            <person name="Abebe-Akele F."/>
            <person name="Simpson S."/>
            <person name="Thomas K."/>
            <person name="Gtari M."/>
            <person name="Tisa L.S."/>
            <person name="Hurst S."/>
        </authorList>
    </citation>
    <scope>NUCLEOTIDE SEQUENCE [LARGE SCALE GENOMIC DNA]</scope>
    <source>
        <strain evidence="2">Cc1.17</strain>
    </source>
</reference>
<proteinExistence type="predicted"/>
<dbReference type="InterPro" id="IPR018766">
    <property type="entry name" value="Zinicin_2"/>
</dbReference>
<protein>
    <submittedName>
        <fullName evidence="1">Coenzyme F420 biosynthesis-associated protein</fullName>
    </submittedName>
</protein>
<dbReference type="InterPro" id="IPR042271">
    <property type="entry name" value="Zinicin_2_N"/>
</dbReference>
<evidence type="ECO:0000313" key="1">
    <source>
        <dbReference type="EMBL" id="OHV29408.1"/>
    </source>
</evidence>
<accession>A0A1S1Q3C6</accession>
<dbReference type="RefSeq" id="WP_071091173.1">
    <property type="nucleotide sequence ID" value="NZ_MBLM01000163.1"/>
</dbReference>
<organism evidence="1 2">
    <name type="scientific">Parafrankia colletiae</name>
    <dbReference type="NCBI Taxonomy" id="573497"/>
    <lineage>
        <taxon>Bacteria</taxon>
        <taxon>Bacillati</taxon>
        <taxon>Actinomycetota</taxon>
        <taxon>Actinomycetes</taxon>
        <taxon>Frankiales</taxon>
        <taxon>Frankiaceae</taxon>
        <taxon>Parafrankia</taxon>
    </lineage>
</organism>
<name>A0A1S1Q3C6_9ACTN</name>
<comment type="caution">
    <text evidence="1">The sequence shown here is derived from an EMBL/GenBank/DDBJ whole genome shotgun (WGS) entry which is preliminary data.</text>
</comment>